<evidence type="ECO:0000256" key="1">
    <source>
        <dbReference type="SAM" id="MobiDB-lite"/>
    </source>
</evidence>
<dbReference type="AlphaFoldDB" id="A0A7S4QS75"/>
<feature type="region of interest" description="Disordered" evidence="1">
    <location>
        <begin position="69"/>
        <end position="105"/>
    </location>
</feature>
<proteinExistence type="predicted"/>
<reference evidence="2" key="1">
    <citation type="submission" date="2021-01" db="EMBL/GenBank/DDBJ databases">
        <authorList>
            <person name="Corre E."/>
            <person name="Pelletier E."/>
            <person name="Niang G."/>
            <person name="Scheremetjew M."/>
            <person name="Finn R."/>
            <person name="Kale V."/>
            <person name="Holt S."/>
            <person name="Cochrane G."/>
            <person name="Meng A."/>
            <person name="Brown T."/>
            <person name="Cohen L."/>
        </authorList>
    </citation>
    <scope>NUCLEOTIDE SEQUENCE</scope>
    <source>
        <strain evidence="2">CCMP3105</strain>
    </source>
</reference>
<accession>A0A7S4QS75</accession>
<evidence type="ECO:0000313" key="2">
    <source>
        <dbReference type="EMBL" id="CAE4592367.1"/>
    </source>
</evidence>
<gene>
    <name evidence="2" type="ORF">AMON00008_LOCUS24903</name>
</gene>
<dbReference type="EMBL" id="HBNR01036194">
    <property type="protein sequence ID" value="CAE4592367.1"/>
    <property type="molecule type" value="Transcribed_RNA"/>
</dbReference>
<organism evidence="2">
    <name type="scientific">Alexandrium monilatum</name>
    <dbReference type="NCBI Taxonomy" id="311494"/>
    <lineage>
        <taxon>Eukaryota</taxon>
        <taxon>Sar</taxon>
        <taxon>Alveolata</taxon>
        <taxon>Dinophyceae</taxon>
        <taxon>Gonyaulacales</taxon>
        <taxon>Pyrocystaceae</taxon>
        <taxon>Alexandrium</taxon>
    </lineage>
</organism>
<protein>
    <submittedName>
        <fullName evidence="2">Uncharacterized protein</fullName>
    </submittedName>
</protein>
<name>A0A7S4QS75_9DINO</name>
<sequence length="105" mass="11208">MSEVAVEPYHVVHVHFEERPGRDSMQAARAWAVKTADRKRAVEFEDRARRAHGKFIAVGASLRALESSMDDLDGGSRTSRPVQGAGAPSAGGWQVSAPAGVQAVP</sequence>